<evidence type="ECO:0000313" key="1">
    <source>
        <dbReference type="EMBL" id="KAJ9061004.1"/>
    </source>
</evidence>
<name>A0ACC2SFG1_9FUNG</name>
<reference evidence="1" key="1">
    <citation type="submission" date="2022-04" db="EMBL/GenBank/DDBJ databases">
        <title>Genome of the entomopathogenic fungus Entomophthora muscae.</title>
        <authorList>
            <person name="Elya C."/>
            <person name="Lovett B.R."/>
            <person name="Lee E."/>
            <person name="Macias A.M."/>
            <person name="Hajek A.E."/>
            <person name="De Bivort B.L."/>
            <person name="Kasson M.T."/>
            <person name="De Fine Licht H.H."/>
            <person name="Stajich J.E."/>
        </authorList>
    </citation>
    <scope>NUCLEOTIDE SEQUENCE</scope>
    <source>
        <strain evidence="1">Berkeley</strain>
    </source>
</reference>
<dbReference type="EMBL" id="QTSX02005108">
    <property type="protein sequence ID" value="KAJ9061004.1"/>
    <property type="molecule type" value="Genomic_DNA"/>
</dbReference>
<comment type="caution">
    <text evidence="1">The sequence shown here is derived from an EMBL/GenBank/DDBJ whole genome shotgun (WGS) entry which is preliminary data.</text>
</comment>
<evidence type="ECO:0000313" key="2">
    <source>
        <dbReference type="Proteomes" id="UP001165960"/>
    </source>
</evidence>
<gene>
    <name evidence="1" type="ORF">DSO57_1024985</name>
</gene>
<dbReference type="Proteomes" id="UP001165960">
    <property type="component" value="Unassembled WGS sequence"/>
</dbReference>
<keyword evidence="2" id="KW-1185">Reference proteome</keyword>
<proteinExistence type="predicted"/>
<protein>
    <submittedName>
        <fullName evidence="1">Uncharacterized protein</fullName>
    </submittedName>
</protein>
<organism evidence="1 2">
    <name type="scientific">Entomophthora muscae</name>
    <dbReference type="NCBI Taxonomy" id="34485"/>
    <lineage>
        <taxon>Eukaryota</taxon>
        <taxon>Fungi</taxon>
        <taxon>Fungi incertae sedis</taxon>
        <taxon>Zoopagomycota</taxon>
        <taxon>Entomophthoromycotina</taxon>
        <taxon>Entomophthoromycetes</taxon>
        <taxon>Entomophthorales</taxon>
        <taxon>Entomophthoraceae</taxon>
        <taxon>Entomophthora</taxon>
    </lineage>
</organism>
<sequence>MSTKPLETRQQQAPRSLPPKLDPKSKPKSQNLKVADKASGLSDEDTSDDIPATPTTPLTKKVLVKKPPVPAKPISLKPFETKTIPKPLFRANRTIPKASSESTPRSTTMRRTLSTPTAPNVPSRPTTRPVKAPATKPPTAPVRRSTTSIPPVTRAEPKITPEKRILLLNQQIEEKVARVEALEILLKEAEETSASLQEELIKVKSEKELIIKEKAEAQLASEGQLLSISDEFQAKLTEKDLQLKELEDQLLDSQFQVGSLTEEHNDELAQLKQQLHSSTQELEQQNIKIQALLSMQEVAEARTVELASLKAELKAAQEAHQNFMESSEQISGQLGCQIASYQQQLFDIQGNKTPSSHEMEELKQHMEQKLQEEMDRTKACQAKAATFERAIFDLRAQLDMPHSSTQLKETLNLKDQLEIKLADKEQYILESQNKINELQASIFVLEDKLAHSPTQEQLEELTSTMSHLEAKLAQEKILKDESLEKVISLQDSIIDLQHKLDSTSTKYHEAEQMCASLTKKLDAALGSLSESQTRVAAFEHTILDLEAKLVDAQTSNQLQEAVKANYDSELQMKYESQSTKELQSKVDSQDNTISMLEAKLTSIKSQLDEMSANKEALEVSFAAESLLVKEKQEHIRALKASLDTTPTLAQVQALEEAKVILTKELAMVTENSQEKILLLESEIIALKQELALVQSFSQNSPLDPVMENASAMSCTEAESKSAHDESVSFSHIEAELNECRGQLENAQKEMVVARQLIKTLKASSNIITQDPNCDNHKQTKQYWDAREKELLFTIASLASELEDYKYPVSSQNKQLQATCDAAIAHSKKLAYELSEAKHSSAHKISALNAEKKLLRQELLAQETLNFELMRELEEQKICQPPEY</sequence>
<accession>A0ACC2SFG1</accession>